<reference evidence="3" key="1">
    <citation type="submission" date="2024-07" db="EMBL/GenBank/DDBJ databases">
        <title>Two chromosome-level genome assemblies of Korean endemic species Abeliophyllum distichum and Forsythia ovata (Oleaceae).</title>
        <authorList>
            <person name="Jang H."/>
        </authorList>
    </citation>
    <scope>NUCLEOTIDE SEQUENCE [LARGE SCALE GENOMIC DNA]</scope>
</reference>
<name>A0ABD1TTH6_9LAMI</name>
<gene>
    <name evidence="2" type="ORF">Fot_30003</name>
</gene>
<dbReference type="AlphaFoldDB" id="A0ABD1TTH6"/>
<dbReference type="Proteomes" id="UP001604277">
    <property type="component" value="Unassembled WGS sequence"/>
</dbReference>
<keyword evidence="1" id="KW-0812">Transmembrane</keyword>
<keyword evidence="1" id="KW-0472">Membrane</keyword>
<protein>
    <submittedName>
        <fullName evidence="2">Uncharacterized protein</fullName>
    </submittedName>
</protein>
<feature type="transmembrane region" description="Helical" evidence="1">
    <location>
        <begin position="41"/>
        <end position="65"/>
    </location>
</feature>
<comment type="caution">
    <text evidence="2">The sequence shown here is derived from an EMBL/GenBank/DDBJ whole genome shotgun (WGS) entry which is preliminary data.</text>
</comment>
<keyword evidence="1" id="KW-1133">Transmembrane helix</keyword>
<organism evidence="2 3">
    <name type="scientific">Forsythia ovata</name>
    <dbReference type="NCBI Taxonomy" id="205694"/>
    <lineage>
        <taxon>Eukaryota</taxon>
        <taxon>Viridiplantae</taxon>
        <taxon>Streptophyta</taxon>
        <taxon>Embryophyta</taxon>
        <taxon>Tracheophyta</taxon>
        <taxon>Spermatophyta</taxon>
        <taxon>Magnoliopsida</taxon>
        <taxon>eudicotyledons</taxon>
        <taxon>Gunneridae</taxon>
        <taxon>Pentapetalae</taxon>
        <taxon>asterids</taxon>
        <taxon>lamiids</taxon>
        <taxon>Lamiales</taxon>
        <taxon>Oleaceae</taxon>
        <taxon>Forsythieae</taxon>
        <taxon>Forsythia</taxon>
    </lineage>
</organism>
<proteinExistence type="predicted"/>
<evidence type="ECO:0000313" key="2">
    <source>
        <dbReference type="EMBL" id="KAL2516032.1"/>
    </source>
</evidence>
<accession>A0ABD1TTH6</accession>
<evidence type="ECO:0000256" key="1">
    <source>
        <dbReference type="SAM" id="Phobius"/>
    </source>
</evidence>
<evidence type="ECO:0000313" key="3">
    <source>
        <dbReference type="Proteomes" id="UP001604277"/>
    </source>
</evidence>
<keyword evidence="3" id="KW-1185">Reference proteome</keyword>
<sequence>MHPQQLNLHGKLPRHMYNPMPCTPSSRITITPNFSHCENDFAALISSQLVAAQTLFSGAILFLLISGLRRERQSLLWVSVTFSLPDFYFSYDRDLADAPPLPGEPLVLVESNFL</sequence>
<dbReference type="EMBL" id="JBFOLJ010000008">
    <property type="protein sequence ID" value="KAL2516032.1"/>
    <property type="molecule type" value="Genomic_DNA"/>
</dbReference>